<comment type="caution">
    <text evidence="1">The sequence shown here is derived from an EMBL/GenBank/DDBJ whole genome shotgun (WGS) entry which is preliminary data.</text>
</comment>
<dbReference type="Proteomes" id="UP000239089">
    <property type="component" value="Unassembled WGS sequence"/>
</dbReference>
<protein>
    <submittedName>
        <fullName evidence="1">Uncharacterized protein</fullName>
    </submittedName>
</protein>
<dbReference type="Gene3D" id="3.20.20.140">
    <property type="entry name" value="Metal-dependent hydrolases"/>
    <property type="match status" value="1"/>
</dbReference>
<dbReference type="OrthoDB" id="9799024at2"/>
<reference evidence="1 2" key="1">
    <citation type="journal article" date="2018" name="Arch. Microbiol.">
        <title>New insights into the metabolic potential of the phototrophic purple bacterium Rhodopila globiformis DSM 161(T) from its draft genome sequence and evidence for a vanadium-dependent nitrogenase.</title>
        <authorList>
            <person name="Imhoff J.F."/>
            <person name="Rahn T."/>
            <person name="Kunzel S."/>
            <person name="Neulinger S.C."/>
        </authorList>
    </citation>
    <scope>NUCLEOTIDE SEQUENCE [LARGE SCALE GENOMIC DNA]</scope>
    <source>
        <strain evidence="1 2">DSM 16996</strain>
    </source>
</reference>
<dbReference type="SUPFAM" id="SSF51556">
    <property type="entry name" value="Metallo-dependent hydrolases"/>
    <property type="match status" value="1"/>
</dbReference>
<evidence type="ECO:0000313" key="1">
    <source>
        <dbReference type="EMBL" id="PPQ32710.1"/>
    </source>
</evidence>
<dbReference type="InterPro" id="IPR032466">
    <property type="entry name" value="Metal_Hydrolase"/>
</dbReference>
<accession>A0A2S6NDM6</accession>
<dbReference type="EMBL" id="NHSJ01000036">
    <property type="protein sequence ID" value="PPQ32710.1"/>
    <property type="molecule type" value="Genomic_DNA"/>
</dbReference>
<dbReference type="RefSeq" id="WP_104506714.1">
    <property type="nucleotide sequence ID" value="NZ_JACIGC010000021.1"/>
</dbReference>
<dbReference type="AlphaFoldDB" id="A0A2S6NDM6"/>
<organism evidence="1 2">
    <name type="scientific">Rhodoblastus sphagnicola</name>
    <dbReference type="NCBI Taxonomy" id="333368"/>
    <lineage>
        <taxon>Bacteria</taxon>
        <taxon>Pseudomonadati</taxon>
        <taxon>Pseudomonadota</taxon>
        <taxon>Alphaproteobacteria</taxon>
        <taxon>Hyphomicrobiales</taxon>
        <taxon>Rhodoblastaceae</taxon>
        <taxon>Rhodoblastus</taxon>
    </lineage>
</organism>
<sequence>MTAPANRIDVHHRLIPPAFVRAMHTRGLTEVAGAPPPHWTPEKSVETMNAHGVATAVLIGDP</sequence>
<name>A0A2S6NDM6_9HYPH</name>
<evidence type="ECO:0000313" key="2">
    <source>
        <dbReference type="Proteomes" id="UP000239089"/>
    </source>
</evidence>
<proteinExistence type="predicted"/>
<keyword evidence="2" id="KW-1185">Reference proteome</keyword>
<gene>
    <name evidence="1" type="ORF">CCR94_04670</name>
</gene>